<reference evidence="1" key="1">
    <citation type="submission" date="2019-08" db="EMBL/GenBank/DDBJ databases">
        <authorList>
            <person name="Kucharzyk K."/>
            <person name="Murdoch R.W."/>
            <person name="Higgins S."/>
            <person name="Loffler F."/>
        </authorList>
    </citation>
    <scope>NUCLEOTIDE SEQUENCE</scope>
</reference>
<evidence type="ECO:0008006" key="2">
    <source>
        <dbReference type="Google" id="ProtNLM"/>
    </source>
</evidence>
<comment type="caution">
    <text evidence="1">The sequence shown here is derived from an EMBL/GenBank/DDBJ whole genome shotgun (WGS) entry which is preliminary data.</text>
</comment>
<organism evidence="1">
    <name type="scientific">bioreactor metagenome</name>
    <dbReference type="NCBI Taxonomy" id="1076179"/>
    <lineage>
        <taxon>unclassified sequences</taxon>
        <taxon>metagenomes</taxon>
        <taxon>ecological metagenomes</taxon>
    </lineage>
</organism>
<name>A0A645H448_9ZZZZ</name>
<dbReference type="AlphaFoldDB" id="A0A645H448"/>
<dbReference type="Gene3D" id="1.10.3210.10">
    <property type="entry name" value="Hypothetical protein af1432"/>
    <property type="match status" value="1"/>
</dbReference>
<sequence length="77" mass="8302">MAVADIFTAITEDRPYRKGMTSGEAAAVLDSMVKSNAICPYVVSILMDNFDAVNEARSAAQAQASQLYNYIVKPVQA</sequence>
<evidence type="ECO:0000313" key="1">
    <source>
        <dbReference type="EMBL" id="MPN31094.1"/>
    </source>
</evidence>
<protein>
    <recommendedName>
        <fullName evidence="2">HD-GYP domain-containing protein</fullName>
    </recommendedName>
</protein>
<dbReference type="EMBL" id="VSSQ01082487">
    <property type="protein sequence ID" value="MPN31094.1"/>
    <property type="molecule type" value="Genomic_DNA"/>
</dbReference>
<accession>A0A645H448</accession>
<gene>
    <name evidence="1" type="ORF">SDC9_178568</name>
</gene>
<proteinExistence type="predicted"/>